<evidence type="ECO:0000313" key="4">
    <source>
        <dbReference type="Proteomes" id="UP000188268"/>
    </source>
</evidence>
<dbReference type="EMBL" id="AWWV01006839">
    <property type="protein sequence ID" value="OMO99583.1"/>
    <property type="molecule type" value="Genomic_DNA"/>
</dbReference>
<dbReference type="InterPro" id="IPR044244">
    <property type="entry name" value="TTC27/Emw1"/>
</dbReference>
<keyword evidence="1" id="KW-0677">Repeat</keyword>
<dbReference type="AlphaFoldDB" id="A0A1R3JXM7"/>
<accession>A0A1R3JXM7</accession>
<gene>
    <name evidence="3" type="ORF">CCACVL1_03727</name>
</gene>
<evidence type="ECO:0000256" key="1">
    <source>
        <dbReference type="ARBA" id="ARBA00022737"/>
    </source>
</evidence>
<keyword evidence="4" id="KW-1185">Reference proteome</keyword>
<dbReference type="STRING" id="210143.A0A1R3JXM7"/>
<dbReference type="Gramene" id="OMO99583">
    <property type="protein sequence ID" value="OMO99583"/>
    <property type="gene ID" value="CCACVL1_03727"/>
</dbReference>
<dbReference type="OMA" id="WASIDSH"/>
<evidence type="ECO:0000313" key="3">
    <source>
        <dbReference type="EMBL" id="OMO99583.1"/>
    </source>
</evidence>
<organism evidence="3 4">
    <name type="scientific">Corchorus capsularis</name>
    <name type="common">Jute</name>
    <dbReference type="NCBI Taxonomy" id="210143"/>
    <lineage>
        <taxon>Eukaryota</taxon>
        <taxon>Viridiplantae</taxon>
        <taxon>Streptophyta</taxon>
        <taxon>Embryophyta</taxon>
        <taxon>Tracheophyta</taxon>
        <taxon>Spermatophyta</taxon>
        <taxon>Magnoliopsida</taxon>
        <taxon>eudicotyledons</taxon>
        <taxon>Gunneridae</taxon>
        <taxon>Pentapetalae</taxon>
        <taxon>rosids</taxon>
        <taxon>malvids</taxon>
        <taxon>Malvales</taxon>
        <taxon>Malvaceae</taxon>
        <taxon>Grewioideae</taxon>
        <taxon>Apeibeae</taxon>
        <taxon>Corchorus</taxon>
    </lineage>
</organism>
<proteinExistence type="predicted"/>
<dbReference type="PANTHER" id="PTHR16193:SF0">
    <property type="entry name" value="TETRATRICOPEPTIDE REPEAT PROTEIN 27"/>
    <property type="match status" value="1"/>
</dbReference>
<evidence type="ECO:0000256" key="2">
    <source>
        <dbReference type="ARBA" id="ARBA00022803"/>
    </source>
</evidence>
<comment type="caution">
    <text evidence="3">The sequence shown here is derived from an EMBL/GenBank/DDBJ whole genome shotgun (WGS) entry which is preliminary data.</text>
</comment>
<keyword evidence="2" id="KW-0802">TPR repeat</keyword>
<dbReference type="PANTHER" id="PTHR16193">
    <property type="entry name" value="TETRATRICOPEPTIDE REPEAT PROTEIN 27"/>
    <property type="match status" value="1"/>
</dbReference>
<protein>
    <submittedName>
        <fullName evidence="3">Tetratricopeptide repeat-containing protein</fullName>
    </submittedName>
</protein>
<reference evidence="3 4" key="1">
    <citation type="submission" date="2013-09" db="EMBL/GenBank/DDBJ databases">
        <title>Corchorus capsularis genome sequencing.</title>
        <authorList>
            <person name="Alam M."/>
            <person name="Haque M.S."/>
            <person name="Islam M.S."/>
            <person name="Emdad E.M."/>
            <person name="Islam M.M."/>
            <person name="Ahmed B."/>
            <person name="Halim A."/>
            <person name="Hossen Q.M.M."/>
            <person name="Hossain M.Z."/>
            <person name="Ahmed R."/>
            <person name="Khan M.M."/>
            <person name="Islam R."/>
            <person name="Rashid M.M."/>
            <person name="Khan S.A."/>
            <person name="Rahman M.S."/>
            <person name="Alam M."/>
        </authorList>
    </citation>
    <scope>NUCLEOTIDE SEQUENCE [LARGE SCALE GENOMIC DNA]</scope>
    <source>
        <strain evidence="4">cv. CVL-1</strain>
        <tissue evidence="3">Whole seedling</tissue>
    </source>
</reference>
<dbReference type="Proteomes" id="UP000188268">
    <property type="component" value="Unassembled WGS sequence"/>
</dbReference>
<name>A0A1R3JXM7_COCAP</name>
<sequence length="457" mass="50589">MGEEEIKLLRGYELRLLRCTLHPPPSNPSHDSRPPASDDSLGLYHALISDMLSSIEAGDFIGALSSKAARLVLEESKLSESPETAYLELLDRVHLFISADSIDDSERACRAIIVMCIAVAAFFCFTQCNLTGPVEGLLKRPLPMKAWWDGHGMQEWEDWARNELMTAGSDLVAKFSLLQQRILNGQSSSLLNLLQVFKRDTLHFGTLENVISYWGANLLDGEASTIVTVVHLEAGLLEYEYSQLEFCRQHFNSALVAAGLELSVTGVLGFRTVHQVEPKAQMVLLVKKCPKSSGGTCTSLGPDLDPGLDPSSSRISEDSDILLTPKLLENGNCCGSNGQCCQNSSSSGASLTPVQQAVVLAQCLLIGKTTRQDEMQGWEFAPYIEAIDSQQSSYFMIRCLSYLMRFRWESTRPRTFDRASMMMPYLVEQIQEGSLGVSHRLPLCFVIHFPTIPALRK</sequence>
<dbReference type="OrthoDB" id="1936594at2759"/>